<sequence length="22" mass="2534">MAPWMVNAIYFLLGWGIAAFVY</sequence>
<dbReference type="EMBL" id="UINC01146447">
    <property type="protein sequence ID" value="SVD37172.1"/>
    <property type="molecule type" value="Genomic_DNA"/>
</dbReference>
<gene>
    <name evidence="1" type="ORF">METZ01_LOCUS390026</name>
</gene>
<reference evidence="1" key="1">
    <citation type="submission" date="2018-05" db="EMBL/GenBank/DDBJ databases">
        <authorList>
            <person name="Lanie J.A."/>
            <person name="Ng W.-L."/>
            <person name="Kazmierczak K.M."/>
            <person name="Andrzejewski T.M."/>
            <person name="Davidsen T.M."/>
            <person name="Wayne K.J."/>
            <person name="Tettelin H."/>
            <person name="Glass J.I."/>
            <person name="Rusch D."/>
            <person name="Podicherti R."/>
            <person name="Tsui H.-C.T."/>
            <person name="Winkler M.E."/>
        </authorList>
    </citation>
    <scope>NUCLEOTIDE SEQUENCE</scope>
</reference>
<proteinExistence type="predicted"/>
<accession>A0A382USJ0</accession>
<evidence type="ECO:0000313" key="1">
    <source>
        <dbReference type="EMBL" id="SVD37172.1"/>
    </source>
</evidence>
<name>A0A382USJ0_9ZZZZ</name>
<dbReference type="AlphaFoldDB" id="A0A382USJ0"/>
<protein>
    <submittedName>
        <fullName evidence="1">Uncharacterized protein</fullName>
    </submittedName>
</protein>
<organism evidence="1">
    <name type="scientific">marine metagenome</name>
    <dbReference type="NCBI Taxonomy" id="408172"/>
    <lineage>
        <taxon>unclassified sequences</taxon>
        <taxon>metagenomes</taxon>
        <taxon>ecological metagenomes</taxon>
    </lineage>
</organism>